<dbReference type="InterPro" id="IPR036396">
    <property type="entry name" value="Cyt_P450_sf"/>
</dbReference>
<dbReference type="EMBL" id="BCTA01000002">
    <property type="protein sequence ID" value="GAT07101.1"/>
    <property type="molecule type" value="Genomic_DNA"/>
</dbReference>
<evidence type="ECO:0000256" key="5">
    <source>
        <dbReference type="ARBA" id="ARBA00023004"/>
    </source>
</evidence>
<reference evidence="9 10" key="1">
    <citation type="journal article" date="2016" name="Genome Announc.">
        <title>Draft Genome Sequences of Five Rapidly Growing Mycobacterium Species, M. thermoresistibile, M. fortuitum subsp. acetamidolyticum, M. canariasense, M. brisbanense, and M. novocastrense.</title>
        <authorList>
            <person name="Katahira K."/>
            <person name="Ogura Y."/>
            <person name="Gotoh Y."/>
            <person name="Hayashi T."/>
        </authorList>
    </citation>
    <scope>NUCLEOTIDE SEQUENCE [LARGE SCALE GENOMIC DNA]</scope>
    <source>
        <strain evidence="9 10">JCM18114</strain>
    </source>
</reference>
<keyword evidence="2 7" id="KW-0349">Heme</keyword>
<evidence type="ECO:0000313" key="9">
    <source>
        <dbReference type="EMBL" id="GAT07101.1"/>
    </source>
</evidence>
<keyword evidence="5 7" id="KW-0408">Iron</keyword>
<feature type="region of interest" description="Disordered" evidence="8">
    <location>
        <begin position="1"/>
        <end position="29"/>
    </location>
</feature>
<sequence length="464" mass="52183">MPIESDEPLARRADESVATDDDRKKNRYHFDRHTPEYRLQFEKITEEMQSRCPIAWTDTYNGHWVAADSKHVFELARCPAVSNHHDLTGETPYQGITIPKAQRATVVRGGILEMDEPEHSIYRGVLNPYLSPAAVKRWKPFVDEIVRAALDEKIESGRIDFVDDLANIVPAVLTLAMMGIELKKWPVYSEPAHLSVSTPEHSPDAARVAEMNRQMGIDMINTMMEVRESPRPGLVNALLQLRIDGEPAPDLEILGNLGLIIGGGFDTTTALTAHSLEWLSDHPDQRELLSRERATLLDAATEEFLRYFTPAPGDGRTFSDDVVVEGIRFKEGERLWISWAMANRDPSVFEKPNEVVLDRKGNRHFSFGIGVHRCVGSNVARTVFKSMVTAVLDRMPDYVCDPEGTEHYETIGVIQGMKHLPATFTPSKPLGPGLDQTLEKLQRICDEQELARPITERKEAAVID</sequence>
<comment type="caution">
    <text evidence="9">The sequence shown here is derived from an EMBL/GenBank/DDBJ whole genome shotgun (WGS) entry which is preliminary data.</text>
</comment>
<name>A0ABQ0KCZ0_MYCNV</name>
<protein>
    <submittedName>
        <fullName evidence="9">Cytochrome P450</fullName>
    </submittedName>
</protein>
<gene>
    <name evidence="9" type="ORF">RMCN_0234</name>
</gene>
<evidence type="ECO:0000313" key="10">
    <source>
        <dbReference type="Proteomes" id="UP000069773"/>
    </source>
</evidence>
<dbReference type="InterPro" id="IPR001128">
    <property type="entry name" value="Cyt_P450"/>
</dbReference>
<dbReference type="SUPFAM" id="SSF48264">
    <property type="entry name" value="Cytochrome P450"/>
    <property type="match status" value="1"/>
</dbReference>
<evidence type="ECO:0000256" key="1">
    <source>
        <dbReference type="ARBA" id="ARBA00010617"/>
    </source>
</evidence>
<dbReference type="PROSITE" id="PS00086">
    <property type="entry name" value="CYTOCHROME_P450"/>
    <property type="match status" value="1"/>
</dbReference>
<keyword evidence="6 7" id="KW-0503">Monooxygenase</keyword>
<dbReference type="Proteomes" id="UP000069773">
    <property type="component" value="Unassembled WGS sequence"/>
</dbReference>
<dbReference type="Pfam" id="PF00067">
    <property type="entry name" value="p450"/>
    <property type="match status" value="1"/>
</dbReference>
<keyword evidence="4 7" id="KW-0560">Oxidoreductase</keyword>
<evidence type="ECO:0000256" key="3">
    <source>
        <dbReference type="ARBA" id="ARBA00022723"/>
    </source>
</evidence>
<dbReference type="Gene3D" id="1.10.630.10">
    <property type="entry name" value="Cytochrome P450"/>
    <property type="match status" value="1"/>
</dbReference>
<dbReference type="PANTHER" id="PTHR46696">
    <property type="entry name" value="P450, PUTATIVE (EUROFUNG)-RELATED"/>
    <property type="match status" value="1"/>
</dbReference>
<proteinExistence type="inferred from homology"/>
<comment type="similarity">
    <text evidence="1 7">Belongs to the cytochrome P450 family.</text>
</comment>
<dbReference type="InterPro" id="IPR017972">
    <property type="entry name" value="Cyt_P450_CS"/>
</dbReference>
<evidence type="ECO:0000256" key="2">
    <source>
        <dbReference type="ARBA" id="ARBA00022617"/>
    </source>
</evidence>
<accession>A0ABQ0KCZ0</accession>
<organism evidence="9 10">
    <name type="scientific">Mycolicibacterium novocastrense</name>
    <name type="common">Mycobacterium novocastrense</name>
    <dbReference type="NCBI Taxonomy" id="59813"/>
    <lineage>
        <taxon>Bacteria</taxon>
        <taxon>Bacillati</taxon>
        <taxon>Actinomycetota</taxon>
        <taxon>Actinomycetes</taxon>
        <taxon>Mycobacteriales</taxon>
        <taxon>Mycobacteriaceae</taxon>
        <taxon>Mycolicibacterium</taxon>
    </lineage>
</organism>
<evidence type="ECO:0000256" key="7">
    <source>
        <dbReference type="RuleBase" id="RU000461"/>
    </source>
</evidence>
<evidence type="ECO:0000256" key="6">
    <source>
        <dbReference type="ARBA" id="ARBA00023033"/>
    </source>
</evidence>
<dbReference type="PANTHER" id="PTHR46696:SF6">
    <property type="entry name" value="P450, PUTATIVE (EUROFUNG)-RELATED"/>
    <property type="match status" value="1"/>
</dbReference>
<dbReference type="InterPro" id="IPR002397">
    <property type="entry name" value="Cyt_P450_B"/>
</dbReference>
<keyword evidence="3 7" id="KW-0479">Metal-binding</keyword>
<evidence type="ECO:0000256" key="4">
    <source>
        <dbReference type="ARBA" id="ARBA00023002"/>
    </source>
</evidence>
<dbReference type="PRINTS" id="PR00359">
    <property type="entry name" value="BP450"/>
</dbReference>
<evidence type="ECO:0000256" key="8">
    <source>
        <dbReference type="SAM" id="MobiDB-lite"/>
    </source>
</evidence>
<feature type="compositionally biased region" description="Basic and acidic residues" evidence="8">
    <location>
        <begin position="8"/>
        <end position="29"/>
    </location>
</feature>
<keyword evidence="10" id="KW-1185">Reference proteome</keyword>